<feature type="transmembrane region" description="Helical" evidence="2">
    <location>
        <begin position="180"/>
        <end position="206"/>
    </location>
</feature>
<reference evidence="3" key="1">
    <citation type="journal article" date="2014" name="Int. J. Syst. Evol. Microbiol.">
        <title>Complete genome sequence of Corynebacterium casei LMG S-19264T (=DSM 44701T), isolated from a smear-ripened cheese.</title>
        <authorList>
            <consortium name="US DOE Joint Genome Institute (JGI-PGF)"/>
            <person name="Walter F."/>
            <person name="Albersmeier A."/>
            <person name="Kalinowski J."/>
            <person name="Ruckert C."/>
        </authorList>
    </citation>
    <scope>NUCLEOTIDE SEQUENCE</scope>
    <source>
        <strain evidence="3">CGMCC 4.7398</strain>
    </source>
</reference>
<keyword evidence="2" id="KW-0812">Transmembrane</keyword>
<dbReference type="RefSeq" id="WP_229872616.1">
    <property type="nucleotide sequence ID" value="NZ_BNAS01000006.1"/>
</dbReference>
<feature type="transmembrane region" description="Helical" evidence="2">
    <location>
        <begin position="120"/>
        <end position="143"/>
    </location>
</feature>
<gene>
    <name evidence="3" type="ORF">GCM10017772_40250</name>
</gene>
<evidence type="ECO:0000313" key="4">
    <source>
        <dbReference type="Proteomes" id="UP000627369"/>
    </source>
</evidence>
<evidence type="ECO:0000313" key="3">
    <source>
        <dbReference type="EMBL" id="GHH77956.1"/>
    </source>
</evidence>
<accession>A0A919G5W6</accession>
<keyword evidence="4" id="KW-1185">Reference proteome</keyword>
<feature type="transmembrane region" description="Helical" evidence="2">
    <location>
        <begin position="87"/>
        <end position="108"/>
    </location>
</feature>
<evidence type="ECO:0000256" key="2">
    <source>
        <dbReference type="SAM" id="Phobius"/>
    </source>
</evidence>
<name>A0A919G5W6_9MICO</name>
<feature type="region of interest" description="Disordered" evidence="1">
    <location>
        <begin position="215"/>
        <end position="236"/>
    </location>
</feature>
<feature type="region of interest" description="Disordered" evidence="1">
    <location>
        <begin position="1"/>
        <end position="20"/>
    </location>
</feature>
<proteinExistence type="predicted"/>
<evidence type="ECO:0000256" key="1">
    <source>
        <dbReference type="SAM" id="MobiDB-lite"/>
    </source>
</evidence>
<feature type="compositionally biased region" description="Polar residues" evidence="1">
    <location>
        <begin position="218"/>
        <end position="229"/>
    </location>
</feature>
<protein>
    <submittedName>
        <fullName evidence="3">Uncharacterized protein</fullName>
    </submittedName>
</protein>
<comment type="caution">
    <text evidence="3">The sequence shown here is derived from an EMBL/GenBank/DDBJ whole genome shotgun (WGS) entry which is preliminary data.</text>
</comment>
<organism evidence="3 4">
    <name type="scientific">Promicromonospora soli</name>
    <dbReference type="NCBI Taxonomy" id="2035533"/>
    <lineage>
        <taxon>Bacteria</taxon>
        <taxon>Bacillati</taxon>
        <taxon>Actinomycetota</taxon>
        <taxon>Actinomycetes</taxon>
        <taxon>Micrococcales</taxon>
        <taxon>Promicromonosporaceae</taxon>
        <taxon>Promicromonospora</taxon>
    </lineage>
</organism>
<feature type="transmembrane region" description="Helical" evidence="2">
    <location>
        <begin position="59"/>
        <end position="80"/>
    </location>
</feature>
<dbReference type="AlphaFoldDB" id="A0A919G5W6"/>
<reference evidence="3" key="2">
    <citation type="submission" date="2020-09" db="EMBL/GenBank/DDBJ databases">
        <authorList>
            <person name="Sun Q."/>
            <person name="Zhou Y."/>
        </authorList>
    </citation>
    <scope>NUCLEOTIDE SEQUENCE</scope>
    <source>
        <strain evidence="3">CGMCC 4.7398</strain>
    </source>
</reference>
<keyword evidence="2" id="KW-0472">Membrane</keyword>
<dbReference type="Proteomes" id="UP000627369">
    <property type="component" value="Unassembled WGS sequence"/>
</dbReference>
<keyword evidence="2" id="KW-1133">Transmembrane helix</keyword>
<dbReference type="EMBL" id="BNAS01000006">
    <property type="protein sequence ID" value="GHH77956.1"/>
    <property type="molecule type" value="Genomic_DNA"/>
</dbReference>
<sequence length="236" mass="24475">MRAPAEPDTPSGADQRRSERRERGRWIVAVSAGEGVGFAIATALAVLTIGGGIDGPGRLALAVVGGAFEGTALALGQYLGMREGHPVAWRWIAATALAGAFAWALGMLPSTAGIDLGSPVALITIGVGGIVLLASIPVAQWLVLARPRTFRWVPVNAGAWAVSILWTFAPSPFIDERSPIPLIVALYVVAGILMAVTFASLTAGVARTMFFPRRDGSGQPSGARGSSTVRPDPSWP</sequence>
<feature type="transmembrane region" description="Helical" evidence="2">
    <location>
        <begin position="155"/>
        <end position="174"/>
    </location>
</feature>
<feature type="transmembrane region" description="Helical" evidence="2">
    <location>
        <begin position="26"/>
        <end position="53"/>
    </location>
</feature>